<keyword evidence="1" id="KW-0175">Coiled coil</keyword>
<name>A0A7M5XK58_9CNID</name>
<feature type="region of interest" description="Disordered" evidence="2">
    <location>
        <begin position="1"/>
        <end position="36"/>
    </location>
</feature>
<dbReference type="AlphaFoldDB" id="A0A7M5XK58"/>
<organism evidence="3 4">
    <name type="scientific">Clytia hemisphaerica</name>
    <dbReference type="NCBI Taxonomy" id="252671"/>
    <lineage>
        <taxon>Eukaryota</taxon>
        <taxon>Metazoa</taxon>
        <taxon>Cnidaria</taxon>
        <taxon>Hydrozoa</taxon>
        <taxon>Hydroidolina</taxon>
        <taxon>Leptothecata</taxon>
        <taxon>Obeliida</taxon>
        <taxon>Clytiidae</taxon>
        <taxon>Clytia</taxon>
    </lineage>
</organism>
<feature type="coiled-coil region" evidence="1">
    <location>
        <begin position="44"/>
        <end position="71"/>
    </location>
</feature>
<reference evidence="3" key="1">
    <citation type="submission" date="2021-01" db="UniProtKB">
        <authorList>
            <consortium name="EnsemblMetazoa"/>
        </authorList>
    </citation>
    <scope>IDENTIFICATION</scope>
</reference>
<evidence type="ECO:0000313" key="3">
    <source>
        <dbReference type="EnsemblMetazoa" id="CLYHEMP024633.1"/>
    </source>
</evidence>
<sequence length="109" mass="12672">DETESLSEAESEATPPRSKKPYGNQSTPVSGKKKDLDMTISPIINDHSVLIRKLLRKQKALEERIDKLEASQNKRRPPTIDIRSTTSNYIKVCYSRLCERHNHKWNFDY</sequence>
<dbReference type="EnsemblMetazoa" id="CLYHEMT024633.1">
    <property type="protein sequence ID" value="CLYHEMP024633.1"/>
    <property type="gene ID" value="CLYHEMG024633"/>
</dbReference>
<accession>A0A7M5XK58</accession>
<evidence type="ECO:0000256" key="2">
    <source>
        <dbReference type="SAM" id="MobiDB-lite"/>
    </source>
</evidence>
<keyword evidence="4" id="KW-1185">Reference proteome</keyword>
<evidence type="ECO:0000313" key="4">
    <source>
        <dbReference type="Proteomes" id="UP000594262"/>
    </source>
</evidence>
<dbReference type="OrthoDB" id="6128751at2759"/>
<proteinExistence type="predicted"/>
<protein>
    <submittedName>
        <fullName evidence="3">Uncharacterized protein</fullName>
    </submittedName>
</protein>
<dbReference type="Proteomes" id="UP000594262">
    <property type="component" value="Unplaced"/>
</dbReference>
<evidence type="ECO:0000256" key="1">
    <source>
        <dbReference type="SAM" id="Coils"/>
    </source>
</evidence>
<feature type="compositionally biased region" description="Acidic residues" evidence="2">
    <location>
        <begin position="1"/>
        <end position="11"/>
    </location>
</feature>